<dbReference type="Pfam" id="PF04717">
    <property type="entry name" value="Phage_base_V"/>
    <property type="match status" value="1"/>
</dbReference>
<proteinExistence type="predicted"/>
<dbReference type="SUPFAM" id="SSF69255">
    <property type="entry name" value="gp5 N-terminal domain-like"/>
    <property type="match status" value="1"/>
</dbReference>
<dbReference type="Proteomes" id="UP000304382">
    <property type="component" value="Unassembled WGS sequence"/>
</dbReference>
<evidence type="ECO:0000313" key="2">
    <source>
        <dbReference type="EMBL" id="GCF15379.1"/>
    </source>
</evidence>
<comment type="caution">
    <text evidence="2">The sequence shown here is derived from an EMBL/GenBank/DDBJ whole genome shotgun (WGS) entry which is preliminary data.</text>
</comment>
<accession>A0A4C2ET59</accession>
<dbReference type="Gene3D" id="2.40.50.230">
    <property type="entry name" value="Gp5 N-terminal domain"/>
    <property type="match status" value="1"/>
</dbReference>
<name>A0A4C2ET59_9EURY</name>
<evidence type="ECO:0000259" key="1">
    <source>
        <dbReference type="Pfam" id="PF04717"/>
    </source>
</evidence>
<reference evidence="2 3" key="1">
    <citation type="submission" date="2019-02" db="EMBL/GenBank/DDBJ databases">
        <title>Haloarcula mannanilyticum sp. nov., a mannan degrading haloarchaeon isolated from commercial salt.</title>
        <authorList>
            <person name="Enomoto S."/>
            <person name="Shimane Y."/>
            <person name="Kamekura M."/>
            <person name="Ito T."/>
            <person name="Moriya O."/>
            <person name="Ihara K."/>
            <person name="Takahashi-Ando N."/>
            <person name="Fukushima Y."/>
            <person name="Yoshida Y."/>
            <person name="Usama R."/>
            <person name="Takai K."/>
            <person name="Minegishi H."/>
        </authorList>
    </citation>
    <scope>NUCLEOTIDE SEQUENCE [LARGE SCALE GENOMIC DNA]</scope>
    <source>
        <strain evidence="2 3">MD130-1</strain>
    </source>
</reference>
<feature type="domain" description="Gp5/Type VI secretion system Vgr protein OB-fold" evidence="1">
    <location>
        <begin position="6"/>
        <end position="79"/>
    </location>
</feature>
<dbReference type="InterPro" id="IPR037026">
    <property type="entry name" value="Vgr_OB-fold_dom_sf"/>
</dbReference>
<sequence>MRGVAVGIVTDNQDPEDMGRVKVTYPWRESDDESDWARVATAMAGPERGTYFIPEVDDEVLVAFADGNIRYPYIVGALWNGQDAPPETGDTNNDIRKITSRSGHEVVFDDTDQSEKVEITTNGGHSIVLDDSSGSEKITISDSKEQNSIEFDATSGSLDITGGSKLTIEAPTVEVTGKGSLKLKSDGILEINGSLVKIN</sequence>
<organism evidence="2 3">
    <name type="scientific">Haloarcula mannanilytica</name>
    <dbReference type="NCBI Taxonomy" id="2509225"/>
    <lineage>
        <taxon>Archaea</taxon>
        <taxon>Methanobacteriati</taxon>
        <taxon>Methanobacteriota</taxon>
        <taxon>Stenosarchaea group</taxon>
        <taxon>Halobacteria</taxon>
        <taxon>Halobacteriales</taxon>
        <taxon>Haloarculaceae</taxon>
        <taxon>Haloarcula</taxon>
    </lineage>
</organism>
<gene>
    <name evidence="2" type="ORF">Harman_33140</name>
</gene>
<dbReference type="SUPFAM" id="SSF69349">
    <property type="entry name" value="Phage fibre proteins"/>
    <property type="match status" value="1"/>
</dbReference>
<keyword evidence="3" id="KW-1185">Reference proteome</keyword>
<protein>
    <submittedName>
        <fullName evidence="2">Phage tail protein</fullName>
    </submittedName>
</protein>
<dbReference type="AlphaFoldDB" id="A0A4C2ET59"/>
<evidence type="ECO:0000313" key="3">
    <source>
        <dbReference type="Proteomes" id="UP000304382"/>
    </source>
</evidence>
<dbReference type="EMBL" id="BIXZ01000007">
    <property type="protein sequence ID" value="GCF15379.1"/>
    <property type="molecule type" value="Genomic_DNA"/>
</dbReference>
<dbReference type="InterPro" id="IPR006531">
    <property type="entry name" value="Gp5/Vgr_OB"/>
</dbReference>